<feature type="transmembrane region" description="Helical" evidence="1">
    <location>
        <begin position="151"/>
        <end position="168"/>
    </location>
</feature>
<reference evidence="3 4" key="1">
    <citation type="submission" date="2019-12" db="EMBL/GenBank/DDBJ databases">
        <title>Genomic-based taxomic classification of the family Erythrobacteraceae.</title>
        <authorList>
            <person name="Xu L."/>
        </authorList>
    </citation>
    <scope>NUCLEOTIDE SEQUENCE [LARGE SCALE GENOMIC DNA]</scope>
    <source>
        <strain evidence="3 4">JCM 10282</strain>
    </source>
</reference>
<comment type="caution">
    <text evidence="3">The sequence shown here is derived from an EMBL/GenBank/DDBJ whole genome shotgun (WGS) entry which is preliminary data.</text>
</comment>
<evidence type="ECO:0000313" key="4">
    <source>
        <dbReference type="Proteomes" id="UP000430021"/>
    </source>
</evidence>
<feature type="transmembrane region" description="Helical" evidence="1">
    <location>
        <begin position="27"/>
        <end position="48"/>
    </location>
</feature>
<feature type="transmembrane region" description="Helical" evidence="1">
    <location>
        <begin position="175"/>
        <end position="190"/>
    </location>
</feature>
<name>A0A6I4UGT5_9SPHN</name>
<feature type="transmembrane region" description="Helical" evidence="1">
    <location>
        <begin position="100"/>
        <end position="121"/>
    </location>
</feature>
<keyword evidence="1" id="KW-0812">Transmembrane</keyword>
<dbReference type="OrthoDB" id="7293882at2"/>
<feature type="transmembrane region" description="Helical" evidence="1">
    <location>
        <begin position="303"/>
        <end position="323"/>
    </location>
</feature>
<keyword evidence="1" id="KW-0472">Membrane</keyword>
<dbReference type="EMBL" id="JACICE010000001">
    <property type="protein sequence ID" value="MBB3774212.1"/>
    <property type="molecule type" value="Genomic_DNA"/>
</dbReference>
<proteinExistence type="predicted"/>
<dbReference type="EMBL" id="WTYB01000001">
    <property type="protein sequence ID" value="MXP38130.1"/>
    <property type="molecule type" value="Genomic_DNA"/>
</dbReference>
<keyword evidence="5" id="KW-1185">Reference proteome</keyword>
<evidence type="ECO:0000313" key="2">
    <source>
        <dbReference type="EMBL" id="MBB3774212.1"/>
    </source>
</evidence>
<dbReference type="Proteomes" id="UP000430021">
    <property type="component" value="Unassembled WGS sequence"/>
</dbReference>
<feature type="transmembrane region" description="Helical" evidence="1">
    <location>
        <begin position="353"/>
        <end position="374"/>
    </location>
</feature>
<accession>A0A6I4UGT5</accession>
<dbReference type="Proteomes" id="UP000548685">
    <property type="component" value="Unassembled WGS sequence"/>
</dbReference>
<gene>
    <name evidence="2" type="ORF">FHS52_000155</name>
    <name evidence="3" type="ORF">GRI59_05820</name>
</gene>
<evidence type="ECO:0000256" key="1">
    <source>
        <dbReference type="SAM" id="Phobius"/>
    </source>
</evidence>
<dbReference type="RefSeq" id="WP_160760204.1">
    <property type="nucleotide sequence ID" value="NZ_BAAADZ010000002.1"/>
</dbReference>
<reference evidence="2 5" key="2">
    <citation type="submission" date="2020-08" db="EMBL/GenBank/DDBJ databases">
        <title>Genomic Encyclopedia of Type Strains, Phase IV (KMG-IV): sequencing the most valuable type-strain genomes for metagenomic binning, comparative biology and taxonomic classification.</title>
        <authorList>
            <person name="Goeker M."/>
        </authorList>
    </citation>
    <scope>NUCLEOTIDE SEQUENCE [LARGE SCALE GENOMIC DNA]</scope>
    <source>
        <strain evidence="2 5">DSM 8510</strain>
    </source>
</reference>
<protein>
    <recommendedName>
        <fullName evidence="6">Glycosyltransferase RgtA/B/C/D-like domain-containing protein</fullName>
    </recommendedName>
</protein>
<dbReference type="AlphaFoldDB" id="A0A6I4UGT5"/>
<evidence type="ECO:0000313" key="3">
    <source>
        <dbReference type="EMBL" id="MXP38130.1"/>
    </source>
</evidence>
<sequence length="520" mass="56860">MTPSDTIESVPLGGTAQAFGWLDRWPVILLVCLAAITPLLLVDFPPLVDLYGHLGRYAVQTELANRPELQAFYTYQWKLIGNLGADILVQVLHGVLGLEASVHFVVILTQFLGALGLLLIAREVHGRVTPFAVAAIPLLYGYPFNYGFINYALSMALAMLAFVMWLRLHRGEREVAARLWLGVAGAAIWVCHTYGWAFLGLMAGSAMLAEIFAARTRPVAAVLRILGACWPLLLPIIPMVIWRAESTGAAMGDWSLDFKLFWLISPLRTQWYNLDVGALAVIGALMGWALFSKTVRYDRSVGTAALLCFVCYAIMPSRVFGSAFADMRLVPYAFALALVAIGPVRLGSKVLQAAGAIALALFAGRMAVTSVAYIQQDRRAQAELTALEPMPMGARIAFFVVKPCWNPWAMPVLDHVVGAGIARRNAFVNDQWQQPGVNPMRVHYPAAGPFYRDPSHLVQREDCSHRIRPKLSQSLAKLPLGAFTHVWIVGDFSQPVAVPDGLVPVPYGGAGLLYAIEPQD</sequence>
<organism evidence="3 4">
    <name type="scientific">Erythrobacter ramosus</name>
    <dbReference type="NCBI Taxonomy" id="35811"/>
    <lineage>
        <taxon>Bacteria</taxon>
        <taxon>Pseudomonadati</taxon>
        <taxon>Pseudomonadota</taxon>
        <taxon>Alphaproteobacteria</taxon>
        <taxon>Sphingomonadales</taxon>
        <taxon>Erythrobacteraceae</taxon>
        <taxon>Erythrobacter/Porphyrobacter group</taxon>
        <taxon>Erythrobacter</taxon>
    </lineage>
</organism>
<keyword evidence="1" id="KW-1133">Transmembrane helix</keyword>
<evidence type="ECO:0008006" key="6">
    <source>
        <dbReference type="Google" id="ProtNLM"/>
    </source>
</evidence>
<feature type="transmembrane region" description="Helical" evidence="1">
    <location>
        <begin position="271"/>
        <end position="291"/>
    </location>
</feature>
<evidence type="ECO:0000313" key="5">
    <source>
        <dbReference type="Proteomes" id="UP000548685"/>
    </source>
</evidence>
<feature type="transmembrane region" description="Helical" evidence="1">
    <location>
        <begin position="221"/>
        <end position="242"/>
    </location>
</feature>